<evidence type="ECO:0000256" key="5">
    <source>
        <dbReference type="ARBA" id="ARBA00023186"/>
    </source>
</evidence>
<dbReference type="Proteomes" id="UP000638188">
    <property type="component" value="Unassembled WGS sequence"/>
</dbReference>
<evidence type="ECO:0000256" key="7">
    <source>
        <dbReference type="SAM" id="MobiDB-lite"/>
    </source>
</evidence>
<dbReference type="PROSITE" id="PS50076">
    <property type="entry name" value="DNAJ_2"/>
    <property type="match status" value="1"/>
</dbReference>
<evidence type="ECO:0000256" key="2">
    <source>
        <dbReference type="ARBA" id="ARBA00022692"/>
    </source>
</evidence>
<keyword evidence="11" id="KW-1185">Reference proteome</keyword>
<evidence type="ECO:0000313" key="11">
    <source>
        <dbReference type="Proteomes" id="UP000638188"/>
    </source>
</evidence>
<dbReference type="Gene3D" id="1.10.287.110">
    <property type="entry name" value="DnaJ domain"/>
    <property type="match status" value="1"/>
</dbReference>
<evidence type="ECO:0000256" key="4">
    <source>
        <dbReference type="ARBA" id="ARBA00023136"/>
    </source>
</evidence>
<keyword evidence="3 8" id="KW-1133">Transmembrane helix</keyword>
<dbReference type="SUPFAM" id="SSF46565">
    <property type="entry name" value="Chaperone J-domain"/>
    <property type="match status" value="1"/>
</dbReference>
<organism evidence="10 11">
    <name type="scientific">Halopseudomonas salina</name>
    <dbReference type="NCBI Taxonomy" id="1323744"/>
    <lineage>
        <taxon>Bacteria</taxon>
        <taxon>Pseudomonadati</taxon>
        <taxon>Pseudomonadota</taxon>
        <taxon>Gammaproteobacteria</taxon>
        <taxon>Pseudomonadales</taxon>
        <taxon>Pseudomonadaceae</taxon>
        <taxon>Halopseudomonas</taxon>
    </lineage>
</organism>
<feature type="region of interest" description="Disordered" evidence="7">
    <location>
        <begin position="172"/>
        <end position="194"/>
    </location>
</feature>
<feature type="domain" description="J" evidence="9">
    <location>
        <begin position="199"/>
        <end position="249"/>
    </location>
</feature>
<dbReference type="PANTHER" id="PTHR12763:SF28">
    <property type="entry name" value="GEO10507P1-RELATED"/>
    <property type="match status" value="1"/>
</dbReference>
<protein>
    <recommendedName>
        <fullName evidence="9">J domain-containing protein</fullName>
    </recommendedName>
</protein>
<dbReference type="InterPro" id="IPR001623">
    <property type="entry name" value="DnaJ_domain"/>
</dbReference>
<dbReference type="EMBL" id="BMFF01000007">
    <property type="protein sequence ID" value="GGD09158.1"/>
    <property type="molecule type" value="Genomic_DNA"/>
</dbReference>
<reference evidence="11" key="1">
    <citation type="journal article" date="2019" name="Int. J. Syst. Evol. Microbiol.">
        <title>The Global Catalogue of Microorganisms (GCM) 10K type strain sequencing project: providing services to taxonomists for standard genome sequencing and annotation.</title>
        <authorList>
            <consortium name="The Broad Institute Genomics Platform"/>
            <consortium name="The Broad Institute Genome Sequencing Center for Infectious Disease"/>
            <person name="Wu L."/>
            <person name="Ma J."/>
        </authorList>
    </citation>
    <scope>NUCLEOTIDE SEQUENCE [LARGE SCALE GENOMIC DNA]</scope>
    <source>
        <strain evidence="11">CGMCC 1.12482</strain>
    </source>
</reference>
<keyword evidence="5" id="KW-0143">Chaperone</keyword>
<evidence type="ECO:0000256" key="6">
    <source>
        <dbReference type="ARBA" id="ARBA00038105"/>
    </source>
</evidence>
<evidence type="ECO:0000256" key="1">
    <source>
        <dbReference type="ARBA" id="ARBA00004167"/>
    </source>
</evidence>
<comment type="subcellular location">
    <subcellularLocation>
        <location evidence="1">Membrane</location>
        <topology evidence="1">Single-pass membrane protein</topology>
    </subcellularLocation>
</comment>
<feature type="transmembrane region" description="Helical" evidence="8">
    <location>
        <begin position="31"/>
        <end position="63"/>
    </location>
</feature>
<dbReference type="InterPro" id="IPR036869">
    <property type="entry name" value="J_dom_sf"/>
</dbReference>
<keyword evidence="4 8" id="KW-0472">Membrane</keyword>
<comment type="caution">
    <text evidence="10">The sequence shown here is derived from an EMBL/GenBank/DDBJ whole genome shotgun (WGS) entry which is preliminary data.</text>
</comment>
<dbReference type="CDD" id="cd06257">
    <property type="entry name" value="DnaJ"/>
    <property type="match status" value="1"/>
</dbReference>
<comment type="similarity">
    <text evidence="6">Belongs to the TIM14 family.</text>
</comment>
<sequence length="249" mass="26949">MAALLLFCLFAAVAGWLWVRSLPSAQRKPAILKLVIIGTVAVVAILALTGRFYLVLALLAGLFPLLRRMLPGLLLGRLFRGFGLPGMGRGRSKASSGNQSRVSSQILEMTLDHDSGDMSGSVLEGPFSGQQLADLGEQQFIELLEYCRQNDDDSARLLESYLDRRFGDSWRADDSANGSAEGREGSQRSARAGSLTKSEALEVLGLEAGATQEDVIQAHRLLMQKMHPDRGGSTYLASLINEAKDVLVD</sequence>
<proteinExistence type="inferred from homology"/>
<keyword evidence="2 8" id="KW-0812">Transmembrane</keyword>
<name>A0ABQ1Q1E8_9GAMM</name>
<dbReference type="PANTHER" id="PTHR12763">
    <property type="match status" value="1"/>
</dbReference>
<accession>A0ABQ1Q1E8</accession>
<evidence type="ECO:0000259" key="9">
    <source>
        <dbReference type="PROSITE" id="PS50076"/>
    </source>
</evidence>
<dbReference type="SMART" id="SM00271">
    <property type="entry name" value="DnaJ"/>
    <property type="match status" value="1"/>
</dbReference>
<dbReference type="RefSeq" id="WP_150278890.1">
    <property type="nucleotide sequence ID" value="NZ_BMFF01000007.1"/>
</dbReference>
<gene>
    <name evidence="10" type="ORF">GCM10007418_30280</name>
</gene>
<evidence type="ECO:0000256" key="3">
    <source>
        <dbReference type="ARBA" id="ARBA00022989"/>
    </source>
</evidence>
<evidence type="ECO:0000256" key="8">
    <source>
        <dbReference type="SAM" id="Phobius"/>
    </source>
</evidence>
<evidence type="ECO:0000313" key="10">
    <source>
        <dbReference type="EMBL" id="GGD09158.1"/>
    </source>
</evidence>